<evidence type="ECO:0000313" key="4">
    <source>
        <dbReference type="WormBase" id="F07G6.10"/>
    </source>
</evidence>
<keyword evidence="5" id="KW-1267">Proteomics identification</keyword>
<dbReference type="PeptideAtlas" id="A3FPJ3"/>
<feature type="signal peptide" evidence="1">
    <location>
        <begin position="1"/>
        <end position="16"/>
    </location>
</feature>
<dbReference type="PaxDb" id="6239-F07G6.10"/>
<dbReference type="HOGENOM" id="CLU_2225580_0_0_1"/>
<protein>
    <submittedName>
        <fullName evidence="2">Saposin B-type domain-containing protein</fullName>
    </submittedName>
</protein>
<keyword evidence="1" id="KW-0732">Signal</keyword>
<dbReference type="EMBL" id="BX284606">
    <property type="protein sequence ID" value="CCD66892.1"/>
    <property type="molecule type" value="Genomic_DNA"/>
</dbReference>
<evidence type="ECO:0007829" key="5">
    <source>
        <dbReference type="PeptideAtlas" id="A3FPJ3"/>
    </source>
</evidence>
<reference evidence="2 3" key="1">
    <citation type="journal article" date="1998" name="Science">
        <title>Genome sequence of the nematode C. elegans: a platform for investigating biology.</title>
        <authorList>
            <consortium name="The C. elegans sequencing consortium"/>
            <person name="Sulson J.E."/>
            <person name="Waterston R."/>
        </authorList>
    </citation>
    <scope>NUCLEOTIDE SEQUENCE [LARGE SCALE GENOMIC DNA]</scope>
    <source>
        <strain evidence="2 3">Bristol N2</strain>
    </source>
</reference>
<proteinExistence type="evidence at protein level"/>
<dbReference type="GeneID" id="6418842"/>
<dbReference type="WormBase" id="F07G6.10">
    <property type="protein sequence ID" value="CE40691"/>
    <property type="gene ID" value="WBGene00045271"/>
</dbReference>
<dbReference type="CTD" id="6418842"/>
<dbReference type="UCSC" id="F07G6.10">
    <property type="organism name" value="c. elegans"/>
</dbReference>
<name>A3FPJ3_CAEEL</name>
<keyword evidence="3" id="KW-1185">Reference proteome</keyword>
<organism evidence="2 3">
    <name type="scientific">Caenorhabditis elegans</name>
    <dbReference type="NCBI Taxonomy" id="6239"/>
    <lineage>
        <taxon>Eukaryota</taxon>
        <taxon>Metazoa</taxon>
        <taxon>Ecdysozoa</taxon>
        <taxon>Nematoda</taxon>
        <taxon>Chromadorea</taxon>
        <taxon>Rhabditida</taxon>
        <taxon>Rhabditina</taxon>
        <taxon>Rhabditomorpha</taxon>
        <taxon>Rhabditoidea</taxon>
        <taxon>Rhabditidae</taxon>
        <taxon>Peloderinae</taxon>
        <taxon>Caenorhabditis</taxon>
    </lineage>
</organism>
<evidence type="ECO:0000313" key="2">
    <source>
        <dbReference type="EMBL" id="CCD66892.1"/>
    </source>
</evidence>
<dbReference type="Proteomes" id="UP000001940">
    <property type="component" value="Chromosome X"/>
</dbReference>
<gene>
    <name evidence="2" type="ORF">CELE_F07G6.10</name>
    <name evidence="2 4" type="ORF">F07G6.10</name>
</gene>
<dbReference type="AGR" id="WB:WBGene00045271"/>
<dbReference type="InParanoid" id="A3FPJ3"/>
<feature type="chain" id="PRO_5002653185" evidence="1">
    <location>
        <begin position="17"/>
        <end position="106"/>
    </location>
</feature>
<dbReference type="AlphaFoldDB" id="A3FPJ3"/>
<dbReference type="Bgee" id="WBGene00045271">
    <property type="expression patterns" value="Expressed in adult organism and 1 other cell type or tissue"/>
</dbReference>
<evidence type="ECO:0000313" key="3">
    <source>
        <dbReference type="Proteomes" id="UP000001940"/>
    </source>
</evidence>
<sequence length="106" mass="12172">MKFVILLLLLLPFVNSSRPDSANDYMKCEYCLKIVPICRASGDFKSAEHAYYEKIRPTYMIYKHAIKVSGDISVVMRAVDHLAEFPEKLHASNKEDPRSVCRTMCL</sequence>
<dbReference type="KEGG" id="cel:CELE_F07G6.10"/>
<evidence type="ECO:0000256" key="1">
    <source>
        <dbReference type="SAM" id="SignalP"/>
    </source>
</evidence>
<dbReference type="STRING" id="6239.F07G6.10.1"/>
<accession>A3FPJ3</accession>
<dbReference type="RefSeq" id="NP_001123123.1">
    <property type="nucleotide sequence ID" value="NM_001129651.2"/>
</dbReference>